<keyword evidence="1" id="KW-0227">DNA damage</keyword>
<dbReference type="CDD" id="cd06445">
    <property type="entry name" value="ATase"/>
    <property type="match status" value="1"/>
</dbReference>
<dbReference type="GO" id="GO:0032259">
    <property type="term" value="P:methylation"/>
    <property type="evidence" value="ECO:0007669"/>
    <property type="project" value="UniProtKB-KW"/>
</dbReference>
<dbReference type="EMBL" id="JACHGF010000007">
    <property type="protein sequence ID" value="MBB5285970.1"/>
    <property type="molecule type" value="Genomic_DNA"/>
</dbReference>
<dbReference type="Proteomes" id="UP000557307">
    <property type="component" value="Unassembled WGS sequence"/>
</dbReference>
<evidence type="ECO:0000313" key="4">
    <source>
        <dbReference type="Proteomes" id="UP000557307"/>
    </source>
</evidence>
<keyword evidence="3" id="KW-0808">Transferase</keyword>
<protein>
    <submittedName>
        <fullName evidence="3">Methylated-DNA-protein-cysteine methyltransferase-like protein</fullName>
    </submittedName>
</protein>
<dbReference type="GO" id="GO:0008168">
    <property type="term" value="F:methyltransferase activity"/>
    <property type="evidence" value="ECO:0007669"/>
    <property type="project" value="UniProtKB-KW"/>
</dbReference>
<name>A0A840U1G6_9BACT</name>
<evidence type="ECO:0000259" key="2">
    <source>
        <dbReference type="Pfam" id="PF01035"/>
    </source>
</evidence>
<feature type="domain" description="Methylated-DNA-[protein]-cysteine S-methyltransferase DNA binding" evidence="2">
    <location>
        <begin position="6"/>
        <end position="87"/>
    </location>
</feature>
<reference evidence="3 4" key="1">
    <citation type="submission" date="2020-08" db="EMBL/GenBank/DDBJ databases">
        <title>Genomic Encyclopedia of Type Strains, Phase IV (KMG-IV): sequencing the most valuable type-strain genomes for metagenomic binning, comparative biology and taxonomic classification.</title>
        <authorList>
            <person name="Goeker M."/>
        </authorList>
    </citation>
    <scope>NUCLEOTIDE SEQUENCE [LARGE SCALE GENOMIC DNA]</scope>
    <source>
        <strain evidence="3 4">DSM 105074</strain>
    </source>
</reference>
<accession>A0A840U1G6</accession>
<evidence type="ECO:0000256" key="1">
    <source>
        <dbReference type="ARBA" id="ARBA00022763"/>
    </source>
</evidence>
<dbReference type="Gene3D" id="1.10.10.10">
    <property type="entry name" value="Winged helix-like DNA-binding domain superfamily/Winged helix DNA-binding domain"/>
    <property type="match status" value="1"/>
</dbReference>
<keyword evidence="3" id="KW-0489">Methyltransferase</keyword>
<dbReference type="SUPFAM" id="SSF46767">
    <property type="entry name" value="Methylated DNA-protein cysteine methyltransferase, C-terminal domain"/>
    <property type="match status" value="1"/>
</dbReference>
<dbReference type="AlphaFoldDB" id="A0A840U1G6"/>
<sequence length="109" mass="12263">MPKADYFEDVYEVVRLIPVGRVSTYGAIAAYLGSKQGARMVGWAMNNCHARPDVPAHRVVNRQGVLTGKHFFGSPTAMQERLEAEGVLVKEDQVQQWDARFWDPSLELT</sequence>
<dbReference type="PANTHER" id="PTHR42942">
    <property type="entry name" value="6-O-METHYLGUANINE DNA METHYLTRANSFERASE"/>
    <property type="match status" value="1"/>
</dbReference>
<dbReference type="InterPro" id="IPR052520">
    <property type="entry name" value="ATL_DNA_repair"/>
</dbReference>
<organism evidence="3 4">
    <name type="scientific">Rhabdobacter roseus</name>
    <dbReference type="NCBI Taxonomy" id="1655419"/>
    <lineage>
        <taxon>Bacteria</taxon>
        <taxon>Pseudomonadati</taxon>
        <taxon>Bacteroidota</taxon>
        <taxon>Cytophagia</taxon>
        <taxon>Cytophagales</taxon>
        <taxon>Cytophagaceae</taxon>
        <taxon>Rhabdobacter</taxon>
    </lineage>
</organism>
<dbReference type="Pfam" id="PF01035">
    <property type="entry name" value="DNA_binding_1"/>
    <property type="match status" value="1"/>
</dbReference>
<dbReference type="InterPro" id="IPR014048">
    <property type="entry name" value="MethylDNA_cys_MeTrfase_DNA-bd"/>
</dbReference>
<proteinExistence type="predicted"/>
<dbReference type="GO" id="GO:0006281">
    <property type="term" value="P:DNA repair"/>
    <property type="evidence" value="ECO:0007669"/>
    <property type="project" value="InterPro"/>
</dbReference>
<evidence type="ECO:0000313" key="3">
    <source>
        <dbReference type="EMBL" id="MBB5285970.1"/>
    </source>
</evidence>
<comment type="caution">
    <text evidence="3">The sequence shown here is derived from an EMBL/GenBank/DDBJ whole genome shotgun (WGS) entry which is preliminary data.</text>
</comment>
<dbReference type="RefSeq" id="WP_184176631.1">
    <property type="nucleotide sequence ID" value="NZ_JACHGF010000007.1"/>
</dbReference>
<keyword evidence="4" id="KW-1185">Reference proteome</keyword>
<dbReference type="InterPro" id="IPR036388">
    <property type="entry name" value="WH-like_DNA-bd_sf"/>
</dbReference>
<dbReference type="InterPro" id="IPR036217">
    <property type="entry name" value="MethylDNA_cys_MeTrfase_DNAb"/>
</dbReference>
<gene>
    <name evidence="3" type="ORF">HNQ92_004130</name>
</gene>
<dbReference type="PANTHER" id="PTHR42942:SF1">
    <property type="entry name" value="ALKYLTRANSFERASE-LIKE PROTEIN 1"/>
    <property type="match status" value="1"/>
</dbReference>